<keyword evidence="2" id="KW-1185">Reference proteome</keyword>
<comment type="caution">
    <text evidence="1">The sequence shown here is derived from an EMBL/GenBank/DDBJ whole genome shotgun (WGS) entry which is preliminary data.</text>
</comment>
<organism evidence="1 2">
    <name type="scientific">Flavobacterium piscis</name>
    <dbReference type="NCBI Taxonomy" id="1114874"/>
    <lineage>
        <taxon>Bacteria</taxon>
        <taxon>Pseudomonadati</taxon>
        <taxon>Bacteroidota</taxon>
        <taxon>Flavobacteriia</taxon>
        <taxon>Flavobacteriales</taxon>
        <taxon>Flavobacteriaceae</taxon>
        <taxon>Flavobacterium</taxon>
    </lineage>
</organism>
<evidence type="ECO:0000313" key="2">
    <source>
        <dbReference type="Proteomes" id="UP001269081"/>
    </source>
</evidence>
<evidence type="ECO:0008006" key="3">
    <source>
        <dbReference type="Google" id="ProtNLM"/>
    </source>
</evidence>
<proteinExistence type="predicted"/>
<reference evidence="1 2" key="1">
    <citation type="submission" date="2023-07" db="EMBL/GenBank/DDBJ databases">
        <title>Sorghum-associated microbial communities from plants grown in Nebraska, USA.</title>
        <authorList>
            <person name="Schachtman D."/>
        </authorList>
    </citation>
    <scope>NUCLEOTIDE SEQUENCE [LARGE SCALE GENOMIC DNA]</scope>
    <source>
        <strain evidence="1 2">4129</strain>
    </source>
</reference>
<sequence length="152" mass="18054">MNKISSYIIFFFILNACCFQKNRTMENPYIDITKEFSPKEFQTIVAFVLKQGDRRFYCNKYNNSPHYKVDTFDVYLDPIHPSINVTNENLSEKVSDYNTIVIHDAQSDLQYYDVVLKDTGVFLDCHNQKDKRLVLKLFLDKYLPKIKDIKEK</sequence>
<gene>
    <name evidence="1" type="ORF">J2W48_004023</name>
</gene>
<dbReference type="EMBL" id="JAVDWQ010000018">
    <property type="protein sequence ID" value="MDR7212066.1"/>
    <property type="molecule type" value="Genomic_DNA"/>
</dbReference>
<protein>
    <recommendedName>
        <fullName evidence="3">Lipoprotein</fullName>
    </recommendedName>
</protein>
<name>A0ABU1YEU2_9FLAO</name>
<dbReference type="Proteomes" id="UP001269081">
    <property type="component" value="Unassembled WGS sequence"/>
</dbReference>
<evidence type="ECO:0000313" key="1">
    <source>
        <dbReference type="EMBL" id="MDR7212066.1"/>
    </source>
</evidence>
<accession>A0ABU1YEU2</accession>
<dbReference type="RefSeq" id="WP_310283494.1">
    <property type="nucleotide sequence ID" value="NZ_JAVDWQ010000018.1"/>
</dbReference>